<sequence length="123" mass="13993">MLHEYRQQRGRFGGALTSFTTTDISLIQMGLIDYHDKLRAKFNIYALNVDGVRVDICSDKFDFQHGTQTPKYQIDMTMACLLEGVSSYPPATVVAVNNDKREHKPFLVILLPVGQLNPIKRCF</sequence>
<dbReference type="WBParaSite" id="Minc3s04125g35539">
    <property type="protein sequence ID" value="Minc3s04125g35539"/>
    <property type="gene ID" value="Minc3s04125g35539"/>
</dbReference>
<dbReference type="AlphaFoldDB" id="A0A914N827"/>
<reference evidence="2" key="1">
    <citation type="submission" date="2022-11" db="UniProtKB">
        <authorList>
            <consortium name="WormBaseParasite"/>
        </authorList>
    </citation>
    <scope>IDENTIFICATION</scope>
</reference>
<proteinExistence type="predicted"/>
<evidence type="ECO:0000313" key="2">
    <source>
        <dbReference type="WBParaSite" id="Minc3s04125g35539"/>
    </source>
</evidence>
<organism evidence="1 2">
    <name type="scientific">Meloidogyne incognita</name>
    <name type="common">Southern root-knot nematode worm</name>
    <name type="synonym">Oxyuris incognita</name>
    <dbReference type="NCBI Taxonomy" id="6306"/>
    <lineage>
        <taxon>Eukaryota</taxon>
        <taxon>Metazoa</taxon>
        <taxon>Ecdysozoa</taxon>
        <taxon>Nematoda</taxon>
        <taxon>Chromadorea</taxon>
        <taxon>Rhabditida</taxon>
        <taxon>Tylenchina</taxon>
        <taxon>Tylenchomorpha</taxon>
        <taxon>Tylenchoidea</taxon>
        <taxon>Meloidogynidae</taxon>
        <taxon>Meloidogyninae</taxon>
        <taxon>Meloidogyne</taxon>
        <taxon>Meloidogyne incognita group</taxon>
    </lineage>
</organism>
<evidence type="ECO:0000313" key="1">
    <source>
        <dbReference type="Proteomes" id="UP000887563"/>
    </source>
</evidence>
<dbReference type="Proteomes" id="UP000887563">
    <property type="component" value="Unplaced"/>
</dbReference>
<name>A0A914N827_MELIC</name>
<keyword evidence="1" id="KW-1185">Reference proteome</keyword>
<accession>A0A914N827</accession>
<protein>
    <submittedName>
        <fullName evidence="2">Uncharacterized protein</fullName>
    </submittedName>
</protein>